<dbReference type="InterPro" id="IPR000651">
    <property type="entry name" value="Ras-like_Gua-exchang_fac_N"/>
</dbReference>
<dbReference type="CDD" id="cd00155">
    <property type="entry name" value="RasGEF"/>
    <property type="match status" value="1"/>
</dbReference>
<dbReference type="PROSITE" id="PS50212">
    <property type="entry name" value="RASGEF_NTER"/>
    <property type="match status" value="1"/>
</dbReference>
<dbReference type="CDD" id="cd06224">
    <property type="entry name" value="REM"/>
    <property type="match status" value="1"/>
</dbReference>
<evidence type="ECO:0000256" key="4">
    <source>
        <dbReference type="ARBA" id="ARBA00023306"/>
    </source>
</evidence>
<accession>C5E311</accession>
<feature type="compositionally biased region" description="Polar residues" evidence="7">
    <location>
        <begin position="400"/>
        <end position="409"/>
    </location>
</feature>
<dbReference type="eggNOG" id="KOG3417">
    <property type="taxonomic scope" value="Eukaryota"/>
</dbReference>
<organism evidence="11 12">
    <name type="scientific">Lachancea thermotolerans (strain ATCC 56472 / CBS 6340 / NRRL Y-8284)</name>
    <name type="common">Yeast</name>
    <name type="synonym">Kluyveromyces thermotolerans</name>
    <dbReference type="NCBI Taxonomy" id="559295"/>
    <lineage>
        <taxon>Eukaryota</taxon>
        <taxon>Fungi</taxon>
        <taxon>Dikarya</taxon>
        <taxon>Ascomycota</taxon>
        <taxon>Saccharomycotina</taxon>
        <taxon>Saccharomycetes</taxon>
        <taxon>Saccharomycetales</taxon>
        <taxon>Saccharomycetaceae</taxon>
        <taxon>Lachancea</taxon>
    </lineage>
</organism>
<dbReference type="SMART" id="SM00326">
    <property type="entry name" value="SH3"/>
    <property type="match status" value="1"/>
</dbReference>
<dbReference type="GeneID" id="8294609"/>
<feature type="domain" description="N-terminal Ras-GEF" evidence="10">
    <location>
        <begin position="1063"/>
        <end position="1193"/>
    </location>
</feature>
<dbReference type="Proteomes" id="UP000002036">
    <property type="component" value="Chromosome H"/>
</dbReference>
<evidence type="ECO:0000259" key="10">
    <source>
        <dbReference type="PROSITE" id="PS50212"/>
    </source>
</evidence>
<feature type="region of interest" description="Disordered" evidence="7">
    <location>
        <begin position="170"/>
        <end position="232"/>
    </location>
</feature>
<dbReference type="SUPFAM" id="SSF50044">
    <property type="entry name" value="SH3-domain"/>
    <property type="match status" value="1"/>
</dbReference>
<dbReference type="InParanoid" id="C5E311"/>
<dbReference type="FunCoup" id="C5E311">
    <property type="interactions" value="310"/>
</dbReference>
<dbReference type="PROSITE" id="PS50002">
    <property type="entry name" value="SH3"/>
    <property type="match status" value="1"/>
</dbReference>
<dbReference type="PROSITE" id="PS00720">
    <property type="entry name" value="RASGEF"/>
    <property type="match status" value="1"/>
</dbReference>
<proteinExistence type="predicted"/>
<dbReference type="SUPFAM" id="SSF48366">
    <property type="entry name" value="Ras GEF"/>
    <property type="match status" value="1"/>
</dbReference>
<evidence type="ECO:0000259" key="9">
    <source>
        <dbReference type="PROSITE" id="PS50009"/>
    </source>
</evidence>
<evidence type="ECO:0000313" key="11">
    <source>
        <dbReference type="EMBL" id="CAR30422.1"/>
    </source>
</evidence>
<dbReference type="Gene3D" id="2.30.30.40">
    <property type="entry name" value="SH3 Domains"/>
    <property type="match status" value="1"/>
</dbReference>
<name>C5E311_LACTC</name>
<evidence type="ECO:0000256" key="7">
    <source>
        <dbReference type="SAM" id="MobiDB-lite"/>
    </source>
</evidence>
<protein>
    <submittedName>
        <fullName evidence="11">KLTH0H09416p</fullName>
    </submittedName>
</protein>
<feature type="region of interest" description="Disordered" evidence="7">
    <location>
        <begin position="315"/>
        <end position="361"/>
    </location>
</feature>
<dbReference type="InterPro" id="IPR036964">
    <property type="entry name" value="RASGEF_cat_dom_sf"/>
</dbReference>
<feature type="region of interest" description="Disordered" evidence="7">
    <location>
        <begin position="1"/>
        <end position="21"/>
    </location>
</feature>
<dbReference type="Gene3D" id="1.20.870.10">
    <property type="entry name" value="Son of sevenless (SoS) protein Chain: S domain 1"/>
    <property type="match status" value="1"/>
</dbReference>
<evidence type="ECO:0000313" key="12">
    <source>
        <dbReference type="Proteomes" id="UP000002036"/>
    </source>
</evidence>
<dbReference type="Pfam" id="PF00618">
    <property type="entry name" value="RasGEF_N"/>
    <property type="match status" value="1"/>
</dbReference>
<dbReference type="GO" id="GO:0051301">
    <property type="term" value="P:cell division"/>
    <property type="evidence" value="ECO:0007669"/>
    <property type="project" value="UniProtKB-KW"/>
</dbReference>
<feature type="domain" description="Ras-GEF" evidence="9">
    <location>
        <begin position="1249"/>
        <end position="1486"/>
    </location>
</feature>
<dbReference type="InterPro" id="IPR023578">
    <property type="entry name" value="Ras_GEF_dom_sf"/>
</dbReference>
<dbReference type="GO" id="GO:0005085">
    <property type="term" value="F:guanyl-nucleotide exchange factor activity"/>
    <property type="evidence" value="ECO:0007669"/>
    <property type="project" value="UniProtKB-KW"/>
</dbReference>
<dbReference type="InterPro" id="IPR001895">
    <property type="entry name" value="RASGEF_cat_dom"/>
</dbReference>
<dbReference type="PROSITE" id="PS50009">
    <property type="entry name" value="RASGEF_CAT"/>
    <property type="match status" value="1"/>
</dbReference>
<reference evidence="11 12" key="1">
    <citation type="journal article" date="2009" name="Genome Res.">
        <title>Comparative genomics of protoploid Saccharomycetaceae.</title>
        <authorList>
            <consortium name="The Genolevures Consortium"/>
            <person name="Souciet J.-L."/>
            <person name="Dujon B."/>
            <person name="Gaillardin C."/>
            <person name="Johnston M."/>
            <person name="Baret P.V."/>
            <person name="Cliften P."/>
            <person name="Sherman D.J."/>
            <person name="Weissenbach J."/>
            <person name="Westhof E."/>
            <person name="Wincker P."/>
            <person name="Jubin C."/>
            <person name="Poulain J."/>
            <person name="Barbe V."/>
            <person name="Segurens B."/>
            <person name="Artiguenave F."/>
            <person name="Anthouard V."/>
            <person name="Vacherie B."/>
            <person name="Val M.-E."/>
            <person name="Fulton R.S."/>
            <person name="Minx P."/>
            <person name="Wilson R."/>
            <person name="Durrens P."/>
            <person name="Jean G."/>
            <person name="Marck C."/>
            <person name="Martin T."/>
            <person name="Nikolski M."/>
            <person name="Rolland T."/>
            <person name="Seret M.-L."/>
            <person name="Casaregola S."/>
            <person name="Despons L."/>
            <person name="Fairhead C."/>
            <person name="Fischer G."/>
            <person name="Lafontaine I."/>
            <person name="Leh V."/>
            <person name="Lemaire M."/>
            <person name="de Montigny J."/>
            <person name="Neuveglise C."/>
            <person name="Thierry A."/>
            <person name="Blanc-Lenfle I."/>
            <person name="Bleykasten C."/>
            <person name="Diffels J."/>
            <person name="Fritsch E."/>
            <person name="Frangeul L."/>
            <person name="Goeffon A."/>
            <person name="Jauniaux N."/>
            <person name="Kachouri-Lafond R."/>
            <person name="Payen C."/>
            <person name="Potier S."/>
            <person name="Pribylova L."/>
            <person name="Ozanne C."/>
            <person name="Richard G.-F."/>
            <person name="Sacerdot C."/>
            <person name="Straub M.-L."/>
            <person name="Talla E."/>
        </authorList>
    </citation>
    <scope>NUCLEOTIDE SEQUENCE [LARGE SCALE GENOMIC DNA]</scope>
    <source>
        <strain evidence="12">ATCC 56472 / CBS 6340 / NRRL Y-8284</strain>
    </source>
</reference>
<dbReference type="EMBL" id="CU928180">
    <property type="protein sequence ID" value="CAR30422.1"/>
    <property type="molecule type" value="Genomic_DNA"/>
</dbReference>
<feature type="region of interest" description="Disordered" evidence="7">
    <location>
        <begin position="1488"/>
        <end position="1528"/>
    </location>
</feature>
<dbReference type="Gene3D" id="1.10.840.10">
    <property type="entry name" value="Ras guanine-nucleotide exchange factors catalytic domain"/>
    <property type="match status" value="1"/>
</dbReference>
<keyword evidence="12" id="KW-1185">Reference proteome</keyword>
<evidence type="ECO:0000259" key="8">
    <source>
        <dbReference type="PROSITE" id="PS50002"/>
    </source>
</evidence>
<feature type="compositionally biased region" description="Basic residues" evidence="7">
    <location>
        <begin position="1509"/>
        <end position="1528"/>
    </location>
</feature>
<feature type="compositionally biased region" description="Polar residues" evidence="7">
    <location>
        <begin position="335"/>
        <end position="349"/>
    </location>
</feature>
<dbReference type="CDD" id="cd11883">
    <property type="entry name" value="SH3_Sdc25"/>
    <property type="match status" value="1"/>
</dbReference>
<dbReference type="KEGG" id="lth:KLTH0H09416g"/>
<feature type="region of interest" description="Disordered" evidence="7">
    <location>
        <begin position="376"/>
        <end position="431"/>
    </location>
</feature>
<evidence type="ECO:0000256" key="6">
    <source>
        <dbReference type="PROSITE-ProRule" id="PRU00192"/>
    </source>
</evidence>
<feature type="compositionally biased region" description="Basic and acidic residues" evidence="7">
    <location>
        <begin position="220"/>
        <end position="232"/>
    </location>
</feature>
<feature type="compositionally biased region" description="Polar residues" evidence="7">
    <location>
        <begin position="376"/>
        <end position="391"/>
    </location>
</feature>
<keyword evidence="3 5" id="KW-0344">Guanine-nucleotide releasing factor</keyword>
<dbReference type="RefSeq" id="XP_002556284.1">
    <property type="nucleotide sequence ID" value="XM_002556238.1"/>
</dbReference>
<dbReference type="InterPro" id="IPR008937">
    <property type="entry name" value="Ras-like_GEF"/>
</dbReference>
<dbReference type="OrthoDB" id="546434at2759"/>
<feature type="compositionally biased region" description="Basic and acidic residues" evidence="7">
    <location>
        <begin position="315"/>
        <end position="324"/>
    </location>
</feature>
<dbReference type="SMART" id="SM00147">
    <property type="entry name" value="RasGEF"/>
    <property type="match status" value="1"/>
</dbReference>
<keyword evidence="1 6" id="KW-0728">SH3 domain</keyword>
<dbReference type="PANTHER" id="PTHR23113:SF368">
    <property type="entry name" value="CELL DIVISION CONTROL PROTEIN 25"/>
    <property type="match status" value="1"/>
</dbReference>
<keyword evidence="2" id="KW-0132">Cell division</keyword>
<dbReference type="PANTHER" id="PTHR23113">
    <property type="entry name" value="GUANINE NUCLEOTIDE EXCHANGE FACTOR"/>
    <property type="match status" value="1"/>
</dbReference>
<dbReference type="InterPro" id="IPR001452">
    <property type="entry name" value="SH3_domain"/>
</dbReference>
<dbReference type="OMA" id="SEHEYSL"/>
<dbReference type="InterPro" id="IPR036028">
    <property type="entry name" value="SH3-like_dom_sf"/>
</dbReference>
<evidence type="ECO:0000256" key="5">
    <source>
        <dbReference type="PROSITE-ProRule" id="PRU00168"/>
    </source>
</evidence>
<dbReference type="GO" id="GO:0007265">
    <property type="term" value="P:Ras protein signal transduction"/>
    <property type="evidence" value="ECO:0007669"/>
    <property type="project" value="TreeGrafter"/>
</dbReference>
<sequence length="1528" mass="171539">MSLSRVSSHDEQTPAARAGSTRPVDVVVATCDFTPTKKAQLRLSAGDVVYVLGKNESGWWDGVTVCGRSPQRVARGWFPHNFTRSYREHKRGGLAAKCGAASSVAGTRSNRSGGSSRRSSLAAPPMPGHMDFGSSMRLGTVSEPNLSPTDSHAPHLKQDYRFDMRSNLAGQAGSRRPSMASGWSAGANSLSKSPSHSSNEQQSHGSQSQPQQVDPLQKSTADERRRRSHVAETDKMNVLGTDEVQMIFSNIHDNSPPIWTPVPTTEGKILYYNRDYDIYCSGLPLLQSPELNIKSVFSDHDWFVDIQERALTHNKKVLDKKEEPAGANGAATGPMSANTQSTSQNTRNHSGSRRPSVDEKSKNYLAATIISDSAGTGSRNTKINALKSDNLSPKRVAGDDTNTNTNSDSKAGIKTATENENDTEVAASDPGWWQKNPKHTLLAKEELFYHHRMDLRSWTEMRDTTLYFARKAYASFFQNDYHQFNRNFEVTAKFSIYYHNACRLLKGELIKNNVKREVRRILRQMTDAVSAISINGNLFFSSPQRFDISFSPSVQQQQLQQRHKSSVGSTGTAIQDPLRVSISTLNPLQPGDLQKLSISSNDILINEESQSLETKSKNDRDDRFGSVLSSYTIQAHSTAFDENSKISIQALFQTIDAQFSRFMICVRNLDALMKTKCSGGDILPQLFPRFFRDGFSGGAWTSTFQDQVISLTPRASLASLGSPLTGEAYQAVNNVFGSISSKAGTVESSILSKSTADNDRTSAIKGSPKAKNQKSLKFPLNEDTLALLKKRIDYFSTPTYASYGTLIDQPRTNKRNLEISANCHRELSHSVVIIEMLENLDLRFFLNMRNLAYNHALDEDSEELRQHTMTSSATLLMEFFDIKQALYDVTIKKVMDIQNLTLDDPFVFCSMAGDLSFGGEREEGSREEHVLKQERLAEAYRKRLVAEDVEVNDMTYFNPDTEVKATQISFLAVIDSTYQVVEQLIQARENVLNYAARMMKNDLISELTRGEQEKIFEDDKIDAKTSDAEIEHIGPKDFGDSSFTSDVPWYLDSEHEYSLIYDNQGRIKGGTKVALLEHLTSHRAIDASFNIAMLLSFRSIFTTSEFLHALVERYHLYPPEGLSFEEYSAWIEKKSTPVKTRVVNILKTLFSNYWTPAYYEPGIDDLVSFAQLATAQSISGAPALLVELKNRLSLKGNLKNFVPETIRFDESGHNYSGNALNPRVSTGGPAEFGAGYGFRMRKLKLLDIDPQTFAKQLTTKEHYLYSKITPFECLDRIWSKKYCYFGGSEDISKFISSANALTSYVSFAIVKQTNTKKRAKVLQHFISVAEYCYELNNFSSMTAIVSALYSSPIFRLKKSWSAVPEDSKKVLENLNTLMDPAKNFITYRNWLKTVHDVACVPFFGVYLSDLTFIAEGNPNCLHRSPEIINFSKRLRIVDILKEISSYQIIRYKFKRYDDIQSFIEESMKNIPNIEKQYEQSLRLEPRTEVSAGLSSGGTGMSKTDLGKKLEKKSRFMKNKKRPTKLVSL</sequence>
<dbReference type="SMART" id="SM00229">
    <property type="entry name" value="RasGEFN"/>
    <property type="match status" value="1"/>
</dbReference>
<gene>
    <name evidence="11" type="ordered locus">KLTH0H09416g</name>
</gene>
<evidence type="ECO:0000256" key="2">
    <source>
        <dbReference type="ARBA" id="ARBA00022618"/>
    </source>
</evidence>
<feature type="compositionally biased region" description="Low complexity" evidence="7">
    <location>
        <begin position="108"/>
        <end position="120"/>
    </location>
</feature>
<keyword evidence="4" id="KW-0131">Cell cycle</keyword>
<dbReference type="Pfam" id="PF00617">
    <property type="entry name" value="RasGEF"/>
    <property type="match status" value="1"/>
</dbReference>
<evidence type="ECO:0000256" key="3">
    <source>
        <dbReference type="ARBA" id="ARBA00022658"/>
    </source>
</evidence>
<feature type="region of interest" description="Disordered" evidence="7">
    <location>
        <begin position="99"/>
        <end position="154"/>
    </location>
</feature>
<dbReference type="GO" id="GO:0005886">
    <property type="term" value="C:plasma membrane"/>
    <property type="evidence" value="ECO:0007669"/>
    <property type="project" value="TreeGrafter"/>
</dbReference>
<evidence type="ECO:0000256" key="1">
    <source>
        <dbReference type="ARBA" id="ARBA00022443"/>
    </source>
</evidence>
<feature type="domain" description="SH3" evidence="8">
    <location>
        <begin position="22"/>
        <end position="88"/>
    </location>
</feature>
<dbReference type="HOGENOM" id="CLU_002171_1_0_1"/>
<dbReference type="Pfam" id="PF07653">
    <property type="entry name" value="SH3_2"/>
    <property type="match status" value="1"/>
</dbReference>
<dbReference type="STRING" id="559295.C5E311"/>
<dbReference type="InterPro" id="IPR019804">
    <property type="entry name" value="Ras_G-nucl-exch_fac_CS"/>
</dbReference>
<feature type="compositionally biased region" description="Low complexity" evidence="7">
    <location>
        <begin position="189"/>
        <end position="212"/>
    </location>
</feature>